<protein>
    <recommendedName>
        <fullName evidence="7">Biotin synthase auxiliary protein</fullName>
    </recommendedName>
</protein>
<sequence>MTAIGAMQAEYCGHCGGTVAGALFEDVVEGAVEDGTVIGGGTVRKGTNGERPTSHPHSTLDSHQGCQQRLAMEPPRYCAQCRRRMKVQVTPLGWSAECSRHGRVSR</sequence>
<gene>
    <name evidence="10" type="ORF">KSW38_17165</name>
</gene>
<evidence type="ECO:0000256" key="1">
    <source>
        <dbReference type="ARBA" id="ARBA00001915"/>
    </source>
</evidence>
<dbReference type="Proteomes" id="UP000824166">
    <property type="component" value="Unassembled WGS sequence"/>
</dbReference>
<dbReference type="EMBL" id="JAHOPC010000011">
    <property type="protein sequence ID" value="MBU8868021.1"/>
    <property type="molecule type" value="Genomic_DNA"/>
</dbReference>
<comment type="caution">
    <text evidence="10">The sequence shown here is derived from an EMBL/GenBank/DDBJ whole genome shotgun (WGS) entry which is preliminary data.</text>
</comment>
<evidence type="ECO:0000313" key="11">
    <source>
        <dbReference type="Proteomes" id="UP000824166"/>
    </source>
</evidence>
<evidence type="ECO:0000256" key="7">
    <source>
        <dbReference type="ARBA" id="ARBA00093796"/>
    </source>
</evidence>
<feature type="region of interest" description="Disordered" evidence="8">
    <location>
        <begin position="39"/>
        <end position="62"/>
    </location>
</feature>
<dbReference type="RefSeq" id="WP_216926185.1">
    <property type="nucleotide sequence ID" value="NZ_JAHOPC010000011.1"/>
</dbReference>
<dbReference type="Pfam" id="PF26519">
    <property type="entry name" value="BsaP"/>
    <property type="match status" value="1"/>
</dbReference>
<proteinExistence type="inferred from homology"/>
<keyword evidence="4" id="KW-0408">Iron</keyword>
<evidence type="ECO:0000256" key="4">
    <source>
        <dbReference type="ARBA" id="ARBA00023004"/>
    </source>
</evidence>
<dbReference type="InterPro" id="IPR058605">
    <property type="entry name" value="BsaP_C"/>
</dbReference>
<keyword evidence="2" id="KW-0479">Metal-binding</keyword>
<organism evidence="10 11">
    <name type="scientific">Paenarthrobacter aromaticivorans</name>
    <dbReference type="NCBI Taxonomy" id="2849150"/>
    <lineage>
        <taxon>Bacteria</taxon>
        <taxon>Bacillati</taxon>
        <taxon>Actinomycetota</taxon>
        <taxon>Actinomycetes</taxon>
        <taxon>Micrococcales</taxon>
        <taxon>Micrococcaceae</taxon>
        <taxon>Paenarthrobacter</taxon>
    </lineage>
</organism>
<evidence type="ECO:0000313" key="10">
    <source>
        <dbReference type="EMBL" id="MBU8868021.1"/>
    </source>
</evidence>
<name>A0ABS6I8G3_9MICC</name>
<reference evidence="10 11" key="1">
    <citation type="submission" date="2021-06" db="EMBL/GenBank/DDBJ databases">
        <authorList>
            <person name="Jeong J.W."/>
        </authorList>
    </citation>
    <scope>NUCLEOTIDE SEQUENCE [LARGE SCALE GENOMIC DNA]</scope>
    <source>
        <strain evidence="10 11">MMS21-TAE1-1</strain>
    </source>
</reference>
<evidence type="ECO:0000256" key="2">
    <source>
        <dbReference type="ARBA" id="ARBA00022723"/>
    </source>
</evidence>
<evidence type="ECO:0000256" key="3">
    <source>
        <dbReference type="ARBA" id="ARBA00022756"/>
    </source>
</evidence>
<evidence type="ECO:0000259" key="9">
    <source>
        <dbReference type="Pfam" id="PF26519"/>
    </source>
</evidence>
<comment type="function">
    <text evidence="5">Required for the activity of the biotin synthase BioB.</text>
</comment>
<evidence type="ECO:0000256" key="8">
    <source>
        <dbReference type="SAM" id="MobiDB-lite"/>
    </source>
</evidence>
<comment type="cofactor">
    <cofactor evidence="1">
        <name>iron-sulfur cluster</name>
        <dbReference type="ChEBI" id="CHEBI:30408"/>
    </cofactor>
</comment>
<evidence type="ECO:0000256" key="6">
    <source>
        <dbReference type="ARBA" id="ARBA00093780"/>
    </source>
</evidence>
<keyword evidence="3" id="KW-0093">Biotin biosynthesis</keyword>
<evidence type="ECO:0000256" key="5">
    <source>
        <dbReference type="ARBA" id="ARBA00093761"/>
    </source>
</evidence>
<comment type="similarity">
    <text evidence="6">Belongs to the BsaP family.</text>
</comment>
<accession>A0ABS6I8G3</accession>
<keyword evidence="11" id="KW-1185">Reference proteome</keyword>
<feature type="domain" description="Biotin synthase auxiliary protein C-terminal" evidence="9">
    <location>
        <begin position="85"/>
        <end position="104"/>
    </location>
</feature>